<gene>
    <name evidence="2" type="ORF">SDC9_136475</name>
</gene>
<dbReference type="InterPro" id="IPR048332">
    <property type="entry name" value="GD_AH_C"/>
</dbReference>
<evidence type="ECO:0000259" key="1">
    <source>
        <dbReference type="Pfam" id="PF20629"/>
    </source>
</evidence>
<accession>A0A645DJ82</accession>
<dbReference type="EMBL" id="VSSQ01036803">
    <property type="protein sequence ID" value="MPM89366.1"/>
    <property type="molecule type" value="Genomic_DNA"/>
</dbReference>
<proteinExistence type="predicted"/>
<sequence>MLGSNDCPQEEKYFDVCVGGIISNTESIDAAGERIFNKLISVASGEQTFTESHNKYFATIPLNRSGLIV</sequence>
<feature type="domain" description="D-galactarate/Altronate dehydratase C-terminal" evidence="1">
    <location>
        <begin position="11"/>
        <end position="55"/>
    </location>
</feature>
<evidence type="ECO:0000313" key="2">
    <source>
        <dbReference type="EMBL" id="MPM89366.1"/>
    </source>
</evidence>
<protein>
    <recommendedName>
        <fullName evidence="1">D-galactarate/Altronate dehydratase C-terminal domain-containing protein</fullName>
    </recommendedName>
</protein>
<dbReference type="Pfam" id="PF20629">
    <property type="entry name" value="GD_AH_C"/>
    <property type="match status" value="1"/>
</dbReference>
<dbReference type="AlphaFoldDB" id="A0A645DJ82"/>
<comment type="caution">
    <text evidence="2">The sequence shown here is derived from an EMBL/GenBank/DDBJ whole genome shotgun (WGS) entry which is preliminary data.</text>
</comment>
<name>A0A645DJ82_9ZZZZ</name>
<organism evidence="2">
    <name type="scientific">bioreactor metagenome</name>
    <dbReference type="NCBI Taxonomy" id="1076179"/>
    <lineage>
        <taxon>unclassified sequences</taxon>
        <taxon>metagenomes</taxon>
        <taxon>ecological metagenomes</taxon>
    </lineage>
</organism>
<reference evidence="2" key="1">
    <citation type="submission" date="2019-08" db="EMBL/GenBank/DDBJ databases">
        <authorList>
            <person name="Kucharzyk K."/>
            <person name="Murdoch R.W."/>
            <person name="Higgins S."/>
            <person name="Loffler F."/>
        </authorList>
    </citation>
    <scope>NUCLEOTIDE SEQUENCE</scope>
</reference>